<dbReference type="InterPro" id="IPR025517">
    <property type="entry name" value="DUF4405"/>
</dbReference>
<reference evidence="3" key="1">
    <citation type="journal article" date="2014" name="Front. Microbiol.">
        <title>High frequency of phylogenetically diverse reductive dehalogenase-homologous genes in deep subseafloor sedimentary metagenomes.</title>
        <authorList>
            <person name="Kawai M."/>
            <person name="Futagami T."/>
            <person name="Toyoda A."/>
            <person name="Takaki Y."/>
            <person name="Nishi S."/>
            <person name="Hori S."/>
            <person name="Arai W."/>
            <person name="Tsubouchi T."/>
            <person name="Morono Y."/>
            <person name="Uchiyama I."/>
            <person name="Ito T."/>
            <person name="Fujiyama A."/>
            <person name="Inagaki F."/>
            <person name="Takami H."/>
        </authorList>
    </citation>
    <scope>NUCLEOTIDE SEQUENCE</scope>
    <source>
        <strain evidence="3">Expedition CK06-06</strain>
    </source>
</reference>
<protein>
    <recommendedName>
        <fullName evidence="2">Flavinylation-associated cytochrome domain-containing protein</fullName>
    </recommendedName>
</protein>
<sequence>MAIAGIGFLMKYVLISGVERWEKYGRNFDMFFFGLDRHEWGKIHLIIAFVLLGLLLLHLFLNWKILLGMFGKFIPQKMWRRILTTIFIIISIFLVFSFLIINPEIQELEQGRGRQRNINTYFEITEPSEKAVKEEIKEPKKEIQPRIKDQEYKVTEQIIETPDTHDSSIQTHDHQESLLDIRGFMTILEVSEKHNVPVDYLKQQLGIPESVSNSRALRQLRRIYDFRMSDVKTIIEKYNK</sequence>
<feature type="transmembrane region" description="Helical" evidence="1">
    <location>
        <begin position="82"/>
        <end position="101"/>
    </location>
</feature>
<keyword evidence="1" id="KW-0812">Transmembrane</keyword>
<dbReference type="EMBL" id="BARU01005301">
    <property type="protein sequence ID" value="GAH34326.1"/>
    <property type="molecule type" value="Genomic_DNA"/>
</dbReference>
<name>X1ELT5_9ZZZZ</name>
<keyword evidence="1" id="KW-0472">Membrane</keyword>
<feature type="transmembrane region" description="Helical" evidence="1">
    <location>
        <begin position="43"/>
        <end position="61"/>
    </location>
</feature>
<proteinExistence type="predicted"/>
<keyword evidence="1" id="KW-1133">Transmembrane helix</keyword>
<evidence type="ECO:0000259" key="2">
    <source>
        <dbReference type="Pfam" id="PF14358"/>
    </source>
</evidence>
<evidence type="ECO:0000256" key="1">
    <source>
        <dbReference type="SAM" id="Phobius"/>
    </source>
</evidence>
<comment type="caution">
    <text evidence="3">The sequence shown here is derived from an EMBL/GenBank/DDBJ whole genome shotgun (WGS) entry which is preliminary data.</text>
</comment>
<feature type="domain" description="Flavinylation-associated cytochrome" evidence="2">
    <location>
        <begin position="3"/>
        <end position="63"/>
    </location>
</feature>
<dbReference type="AlphaFoldDB" id="X1ELT5"/>
<organism evidence="3">
    <name type="scientific">marine sediment metagenome</name>
    <dbReference type="NCBI Taxonomy" id="412755"/>
    <lineage>
        <taxon>unclassified sequences</taxon>
        <taxon>metagenomes</taxon>
        <taxon>ecological metagenomes</taxon>
    </lineage>
</organism>
<accession>X1ELT5</accession>
<dbReference type="Pfam" id="PF14358">
    <property type="entry name" value="DUF4405"/>
    <property type="match status" value="1"/>
</dbReference>
<gene>
    <name evidence="3" type="ORF">S03H2_10286</name>
</gene>
<evidence type="ECO:0000313" key="3">
    <source>
        <dbReference type="EMBL" id="GAH34326.1"/>
    </source>
</evidence>